<protein>
    <submittedName>
        <fullName evidence="2">Uncharacterized protein</fullName>
    </submittedName>
</protein>
<dbReference type="Proteomes" id="UP000176951">
    <property type="component" value="Unassembled WGS sequence"/>
</dbReference>
<organism evidence="2 3">
    <name type="scientific">Candidatus Terrybacteria bacterium RIFCSPLOWO2_01_FULL_40_23</name>
    <dbReference type="NCBI Taxonomy" id="1802366"/>
    <lineage>
        <taxon>Bacteria</taxon>
        <taxon>Candidatus Terryibacteriota</taxon>
    </lineage>
</organism>
<evidence type="ECO:0000313" key="3">
    <source>
        <dbReference type="Proteomes" id="UP000176951"/>
    </source>
</evidence>
<keyword evidence="1" id="KW-0472">Membrane</keyword>
<reference evidence="2 3" key="1">
    <citation type="journal article" date="2016" name="Nat. Commun.">
        <title>Thousands of microbial genomes shed light on interconnected biogeochemical processes in an aquifer system.</title>
        <authorList>
            <person name="Anantharaman K."/>
            <person name="Brown C.T."/>
            <person name="Hug L.A."/>
            <person name="Sharon I."/>
            <person name="Castelle C.J."/>
            <person name="Probst A.J."/>
            <person name="Thomas B.C."/>
            <person name="Singh A."/>
            <person name="Wilkins M.J."/>
            <person name="Karaoz U."/>
            <person name="Brodie E.L."/>
            <person name="Williams K.H."/>
            <person name="Hubbard S.S."/>
            <person name="Banfield J.F."/>
        </authorList>
    </citation>
    <scope>NUCLEOTIDE SEQUENCE [LARGE SCALE GENOMIC DNA]</scope>
</reference>
<dbReference type="EMBL" id="MHSW01000018">
    <property type="protein sequence ID" value="OHA51806.1"/>
    <property type="molecule type" value="Genomic_DNA"/>
</dbReference>
<feature type="transmembrane region" description="Helical" evidence="1">
    <location>
        <begin position="28"/>
        <end position="47"/>
    </location>
</feature>
<name>A0A1G2PTW7_9BACT</name>
<keyword evidence="1" id="KW-1133">Transmembrane helix</keyword>
<accession>A0A1G2PTW7</accession>
<evidence type="ECO:0000313" key="2">
    <source>
        <dbReference type="EMBL" id="OHA51806.1"/>
    </source>
</evidence>
<comment type="caution">
    <text evidence="2">The sequence shown here is derived from an EMBL/GenBank/DDBJ whole genome shotgun (WGS) entry which is preliminary data.</text>
</comment>
<gene>
    <name evidence="2" type="ORF">A3A97_00025</name>
</gene>
<evidence type="ECO:0000256" key="1">
    <source>
        <dbReference type="SAM" id="Phobius"/>
    </source>
</evidence>
<sequence length="107" mass="11967">MAGYGHYLKTTQKYIEIVRNSPERVRKVVLVITASALTALIFLGWIATSKIFSSLANQANEKQAQEFGSDVHSILNAFQERLDKDKGKYSTPPAYFLDKGEIPTTTK</sequence>
<proteinExistence type="predicted"/>
<keyword evidence="1" id="KW-0812">Transmembrane</keyword>
<dbReference type="AlphaFoldDB" id="A0A1G2PTW7"/>